<comment type="caution">
    <text evidence="2">The sequence shown here is derived from an EMBL/GenBank/DDBJ whole genome shotgun (WGS) entry which is preliminary data.</text>
</comment>
<protein>
    <submittedName>
        <fullName evidence="2">Uncharacterized protein</fullName>
    </submittedName>
</protein>
<organism evidence="2 3">
    <name type="scientific">Macrolepiota fuliginosa MF-IS2</name>
    <dbReference type="NCBI Taxonomy" id="1400762"/>
    <lineage>
        <taxon>Eukaryota</taxon>
        <taxon>Fungi</taxon>
        <taxon>Dikarya</taxon>
        <taxon>Basidiomycota</taxon>
        <taxon>Agaricomycotina</taxon>
        <taxon>Agaricomycetes</taxon>
        <taxon>Agaricomycetidae</taxon>
        <taxon>Agaricales</taxon>
        <taxon>Agaricineae</taxon>
        <taxon>Agaricaceae</taxon>
        <taxon>Macrolepiota</taxon>
    </lineage>
</organism>
<sequence>MRFNAFTAILLAVFSLGASALPAPIDDNAARGIGGGGSGAAPWRRTKRRSAGWAQQNPGKKTLFLNNIAVSPESCTWIPVFIVSIFWTLYHIVKYHCDAKHNATIQLANLTLVKNGDQALDKRSANLCVSCFLKPFHVARPPRPSYLTIPNILALDRITKTNGLMLLYNLTMALEVAAGLPVHELIDE</sequence>
<evidence type="ECO:0000313" key="3">
    <source>
        <dbReference type="Proteomes" id="UP000807342"/>
    </source>
</evidence>
<accession>A0A9P6BZB4</accession>
<keyword evidence="1" id="KW-0732">Signal</keyword>
<keyword evidence="3" id="KW-1185">Reference proteome</keyword>
<name>A0A9P6BZB4_9AGAR</name>
<reference evidence="2" key="1">
    <citation type="submission" date="2020-11" db="EMBL/GenBank/DDBJ databases">
        <authorList>
            <consortium name="DOE Joint Genome Institute"/>
            <person name="Ahrendt S."/>
            <person name="Riley R."/>
            <person name="Andreopoulos W."/>
            <person name="Labutti K."/>
            <person name="Pangilinan J."/>
            <person name="Ruiz-Duenas F.J."/>
            <person name="Barrasa J.M."/>
            <person name="Sanchez-Garcia M."/>
            <person name="Camarero S."/>
            <person name="Miyauchi S."/>
            <person name="Serrano A."/>
            <person name="Linde D."/>
            <person name="Babiker R."/>
            <person name="Drula E."/>
            <person name="Ayuso-Fernandez I."/>
            <person name="Pacheco R."/>
            <person name="Padilla G."/>
            <person name="Ferreira P."/>
            <person name="Barriuso J."/>
            <person name="Kellner H."/>
            <person name="Castanera R."/>
            <person name="Alfaro M."/>
            <person name="Ramirez L."/>
            <person name="Pisabarro A.G."/>
            <person name="Kuo A."/>
            <person name="Tritt A."/>
            <person name="Lipzen A."/>
            <person name="He G."/>
            <person name="Yan M."/>
            <person name="Ng V."/>
            <person name="Cullen D."/>
            <person name="Martin F."/>
            <person name="Rosso M.-N."/>
            <person name="Henrissat B."/>
            <person name="Hibbett D."/>
            <person name="Martinez A.T."/>
            <person name="Grigoriev I.V."/>
        </authorList>
    </citation>
    <scope>NUCLEOTIDE SEQUENCE</scope>
    <source>
        <strain evidence="2">MF-IS2</strain>
    </source>
</reference>
<dbReference type="EMBL" id="MU151317">
    <property type="protein sequence ID" value="KAF9445207.1"/>
    <property type="molecule type" value="Genomic_DNA"/>
</dbReference>
<feature type="signal peptide" evidence="1">
    <location>
        <begin position="1"/>
        <end position="20"/>
    </location>
</feature>
<feature type="chain" id="PRO_5040510511" evidence="1">
    <location>
        <begin position="21"/>
        <end position="188"/>
    </location>
</feature>
<evidence type="ECO:0000313" key="2">
    <source>
        <dbReference type="EMBL" id="KAF9445207.1"/>
    </source>
</evidence>
<evidence type="ECO:0000256" key="1">
    <source>
        <dbReference type="SAM" id="SignalP"/>
    </source>
</evidence>
<dbReference type="AlphaFoldDB" id="A0A9P6BZB4"/>
<proteinExistence type="predicted"/>
<gene>
    <name evidence="2" type="ORF">P691DRAFT_785531</name>
</gene>
<dbReference type="Proteomes" id="UP000807342">
    <property type="component" value="Unassembled WGS sequence"/>
</dbReference>